<sequence length="300" mass="34218">MSLLKELTHLTAGSAPRPHLPRGPTYIFFRTSHLLRDLMGLTAKYAGFSFTTQCGKEGRTGAGTNWKPNSLEQIPSSKSEGRIFQLLGKASLCFTGISIQGQELRWLNETYYNQTLVFSNHSWVTDTNQTANIQYVGNVTVWWENLVTGIKKTKTHNKSIVSVTVNNTQEKASIGIRQYSRLMFNITNNYIQIYSNFSLLQLLYRNLRCQGKKTHGFRKLQLQMTMQQGFQPIPPEDEDYEHPLDKVAASFYSPLYLHHCKNPKTPISDRQQGDLHPQAAGTMPMLRSMQLQKLDQPFTP</sequence>
<keyword evidence="1" id="KW-1185">Reference proteome</keyword>
<dbReference type="GeneID" id="130704739"/>
<name>A0ABM3S1S8_BALAC</name>
<evidence type="ECO:0000313" key="3">
    <source>
        <dbReference type="RefSeq" id="XP_057383808.1"/>
    </source>
</evidence>
<evidence type="ECO:0000313" key="2">
    <source>
        <dbReference type="RefSeq" id="XP_057383807.1"/>
    </source>
</evidence>
<reference evidence="2 3" key="1">
    <citation type="submission" date="2025-05" db="UniProtKB">
        <authorList>
            <consortium name="RefSeq"/>
        </authorList>
    </citation>
    <scope>IDENTIFICATION</scope>
</reference>
<proteinExistence type="predicted"/>
<accession>A0ABM3S1S8</accession>
<dbReference type="RefSeq" id="XP_057383808.1">
    <property type="nucleotide sequence ID" value="XM_057527825.1"/>
</dbReference>
<protein>
    <submittedName>
        <fullName evidence="2 3">Uncharacterized protein LOC130704739</fullName>
    </submittedName>
</protein>
<organism evidence="1 2">
    <name type="scientific">Balaenoptera acutorostrata</name>
    <name type="common">Common minke whale</name>
    <name type="synonym">Balaena rostrata</name>
    <dbReference type="NCBI Taxonomy" id="9767"/>
    <lineage>
        <taxon>Eukaryota</taxon>
        <taxon>Metazoa</taxon>
        <taxon>Chordata</taxon>
        <taxon>Craniata</taxon>
        <taxon>Vertebrata</taxon>
        <taxon>Euteleostomi</taxon>
        <taxon>Mammalia</taxon>
        <taxon>Eutheria</taxon>
        <taxon>Laurasiatheria</taxon>
        <taxon>Artiodactyla</taxon>
        <taxon>Whippomorpha</taxon>
        <taxon>Cetacea</taxon>
        <taxon>Mysticeti</taxon>
        <taxon>Balaenopteridae</taxon>
        <taxon>Balaenoptera</taxon>
    </lineage>
</organism>
<gene>
    <name evidence="2 3" type="primary">LOC130704739</name>
</gene>
<dbReference type="RefSeq" id="XP_057383807.1">
    <property type="nucleotide sequence ID" value="XM_057527824.1"/>
</dbReference>
<evidence type="ECO:0000313" key="1">
    <source>
        <dbReference type="Proteomes" id="UP001652580"/>
    </source>
</evidence>
<dbReference type="Proteomes" id="UP001652580">
    <property type="component" value="Chromosome 14"/>
</dbReference>